<dbReference type="InterPro" id="IPR011701">
    <property type="entry name" value="MFS"/>
</dbReference>
<dbReference type="Pfam" id="PF07690">
    <property type="entry name" value="MFS_1"/>
    <property type="match status" value="1"/>
</dbReference>
<dbReference type="KEGG" id="ttm:Tthe_1967"/>
<evidence type="ECO:0000256" key="1">
    <source>
        <dbReference type="ARBA" id="ARBA00004651"/>
    </source>
</evidence>
<keyword evidence="3 6" id="KW-0812">Transmembrane</keyword>
<dbReference type="STRING" id="580327.Tthe_1967"/>
<evidence type="ECO:0000256" key="3">
    <source>
        <dbReference type="ARBA" id="ARBA00022692"/>
    </source>
</evidence>
<feature type="transmembrane region" description="Helical" evidence="6">
    <location>
        <begin position="16"/>
        <end position="37"/>
    </location>
</feature>
<dbReference type="eggNOG" id="COG2223">
    <property type="taxonomic scope" value="Bacteria"/>
</dbReference>
<dbReference type="GO" id="GO:0022857">
    <property type="term" value="F:transmembrane transporter activity"/>
    <property type="evidence" value="ECO:0007669"/>
    <property type="project" value="InterPro"/>
</dbReference>
<proteinExistence type="predicted"/>
<evidence type="ECO:0000313" key="8">
    <source>
        <dbReference type="EMBL" id="ADL69451.1"/>
    </source>
</evidence>
<sequence length="247" mass="26709">MATELSDLEKQNTNQAFFVTFGNTGWALTPLIAVPFMEKYGLSITPIFVIPSLISFILMFLSLSKYSTTTKKEKEYSPLLTALHTSWKKLAKIMIVVALRSLTYYGMLSYLAIYLKHKNVSVLLSSKLLFLMLFAGALGGLIGGMLADKYGKKLILAISLIFSSIFFWVFISTSSVLNYTMLILAGTMLLASFSITTVLAQSLLSKNAAMASGLALGFGTGIGGLGVGLFGMLIGLKGASCKIKCNR</sequence>
<evidence type="ECO:0000313" key="9">
    <source>
        <dbReference type="Proteomes" id="UP000001626"/>
    </source>
</evidence>
<keyword evidence="9" id="KW-1185">Reference proteome</keyword>
<feature type="transmembrane region" description="Helical" evidence="6">
    <location>
        <begin position="127"/>
        <end position="147"/>
    </location>
</feature>
<dbReference type="SUPFAM" id="SSF103473">
    <property type="entry name" value="MFS general substrate transporter"/>
    <property type="match status" value="1"/>
</dbReference>
<dbReference type="HOGENOM" id="CLU_1124118_0_0_9"/>
<reference evidence="8 9" key="1">
    <citation type="submission" date="2010-08" db="EMBL/GenBank/DDBJ databases">
        <title>Complete sequence of Thermoanaerobacterium thermosaccharolyticum DSM 571.</title>
        <authorList>
            <consortium name="US DOE Joint Genome Institute"/>
            <person name="Lucas S."/>
            <person name="Copeland A."/>
            <person name="Lapidus A."/>
            <person name="Cheng J.-F."/>
            <person name="Bruce D."/>
            <person name="Goodwin L."/>
            <person name="Pitluck S."/>
            <person name="Teshima H."/>
            <person name="Detter J.C."/>
            <person name="Han C."/>
            <person name="Tapia R."/>
            <person name="Land M."/>
            <person name="Hauser L."/>
            <person name="Chang Y.-J."/>
            <person name="Jeffries C."/>
            <person name="Kyrpides N."/>
            <person name="Ivanova N."/>
            <person name="Mikhailova N."/>
            <person name="Hemme C.L."/>
            <person name="Woyke T."/>
        </authorList>
    </citation>
    <scope>NUCLEOTIDE SEQUENCE [LARGE SCALE GENOMIC DNA]</scope>
    <source>
        <strain evidence="9">ATCC 7956 / DSM 571 / NCIMB 9385 / NCA 3814 / NCTC 13789 / WDCM 00135 / 2032</strain>
    </source>
</reference>
<name>D9TLV3_THETC</name>
<evidence type="ECO:0000256" key="2">
    <source>
        <dbReference type="ARBA" id="ARBA00022448"/>
    </source>
</evidence>
<comment type="subcellular location">
    <subcellularLocation>
        <location evidence="1">Cell membrane</location>
        <topology evidence="1">Multi-pass membrane protein</topology>
    </subcellularLocation>
</comment>
<dbReference type="Gene3D" id="1.20.1250.20">
    <property type="entry name" value="MFS general substrate transporter like domains"/>
    <property type="match status" value="1"/>
</dbReference>
<dbReference type="InterPro" id="IPR020846">
    <property type="entry name" value="MFS_dom"/>
</dbReference>
<feature type="transmembrane region" description="Helical" evidence="6">
    <location>
        <begin position="93"/>
        <end position="115"/>
    </location>
</feature>
<keyword evidence="5 6" id="KW-0472">Membrane</keyword>
<organism evidence="8 9">
    <name type="scientific">Thermoanaerobacterium thermosaccharolyticum (strain ATCC 7956 / DSM 571 / NCIMB 9385 / NCA 3814 / NCTC 13789 / WDCM 00135 / 2032)</name>
    <name type="common">Clostridium thermosaccharolyticum</name>
    <dbReference type="NCBI Taxonomy" id="580327"/>
    <lineage>
        <taxon>Bacteria</taxon>
        <taxon>Bacillati</taxon>
        <taxon>Bacillota</taxon>
        <taxon>Clostridia</taxon>
        <taxon>Thermoanaerobacterales</taxon>
        <taxon>Thermoanaerobacteraceae</taxon>
        <taxon>Thermoanaerobacterium</taxon>
    </lineage>
</organism>
<feature type="transmembrane region" description="Helical" evidence="6">
    <location>
        <begin position="154"/>
        <end position="171"/>
    </location>
</feature>
<dbReference type="InterPro" id="IPR036259">
    <property type="entry name" value="MFS_trans_sf"/>
</dbReference>
<dbReference type="AlphaFoldDB" id="D9TLV3"/>
<evidence type="ECO:0000256" key="4">
    <source>
        <dbReference type="ARBA" id="ARBA00022989"/>
    </source>
</evidence>
<evidence type="ECO:0000256" key="5">
    <source>
        <dbReference type="ARBA" id="ARBA00023136"/>
    </source>
</evidence>
<protein>
    <submittedName>
        <fullName evidence="8">Major facilitator superfamily MFS_1</fullName>
    </submittedName>
</protein>
<keyword evidence="2" id="KW-0813">Transport</keyword>
<evidence type="ECO:0000259" key="7">
    <source>
        <dbReference type="PROSITE" id="PS50850"/>
    </source>
</evidence>
<accession>D9TLV3</accession>
<dbReference type="PANTHER" id="PTHR43129">
    <property type="entry name" value="FOSMIDOMYCIN RESISTANCE PROTEIN"/>
    <property type="match status" value="1"/>
</dbReference>
<evidence type="ECO:0000256" key="6">
    <source>
        <dbReference type="SAM" id="Phobius"/>
    </source>
</evidence>
<dbReference type="PROSITE" id="PS50850">
    <property type="entry name" value="MFS"/>
    <property type="match status" value="1"/>
</dbReference>
<feature type="transmembrane region" description="Helical" evidence="6">
    <location>
        <begin position="43"/>
        <end position="63"/>
    </location>
</feature>
<dbReference type="OrthoDB" id="9770492at2"/>
<gene>
    <name evidence="8" type="ordered locus">Tthe_1967</name>
</gene>
<dbReference type="PANTHER" id="PTHR43129:SF1">
    <property type="entry name" value="FOSMIDOMYCIN RESISTANCE PROTEIN"/>
    <property type="match status" value="1"/>
</dbReference>
<keyword evidence="4 6" id="KW-1133">Transmembrane helix</keyword>
<feature type="domain" description="Major facilitator superfamily (MFS) profile" evidence="7">
    <location>
        <begin position="1"/>
        <end position="247"/>
    </location>
</feature>
<feature type="transmembrane region" description="Helical" evidence="6">
    <location>
        <begin position="177"/>
        <end position="200"/>
    </location>
</feature>
<dbReference type="Proteomes" id="UP000001626">
    <property type="component" value="Chromosome"/>
</dbReference>
<dbReference type="GO" id="GO:0005886">
    <property type="term" value="C:plasma membrane"/>
    <property type="evidence" value="ECO:0007669"/>
    <property type="project" value="UniProtKB-SubCell"/>
</dbReference>
<dbReference type="EMBL" id="CP002171">
    <property type="protein sequence ID" value="ADL69451.1"/>
    <property type="molecule type" value="Genomic_DNA"/>
</dbReference>
<feature type="transmembrane region" description="Helical" evidence="6">
    <location>
        <begin position="212"/>
        <end position="236"/>
    </location>
</feature>